<sequence length="104" mass="11827">MLYCPTSHHPRHGLVAVGADHPCFTEVSANLVSLEMLLVFKETGFPFFLELQLLLVDPFVFIFLKTVLRNPFTGGASFMVIVDEESEEKSEEEKEECVISQWYA</sequence>
<protein>
    <submittedName>
        <fullName evidence="1">Uncharacterized protein</fullName>
    </submittedName>
</protein>
<reference evidence="2" key="2">
    <citation type="submission" date="2015-01" db="EMBL/GenBank/DDBJ databases">
        <title>Evolutionary Origins and Diversification of the Mycorrhizal Mutualists.</title>
        <authorList>
            <consortium name="DOE Joint Genome Institute"/>
            <consortium name="Mycorrhizal Genomics Consortium"/>
            <person name="Kohler A."/>
            <person name="Kuo A."/>
            <person name="Nagy L.G."/>
            <person name="Floudas D."/>
            <person name="Copeland A."/>
            <person name="Barry K.W."/>
            <person name="Cichocki N."/>
            <person name="Veneault-Fourrey C."/>
            <person name="LaButti K."/>
            <person name="Lindquist E.A."/>
            <person name="Lipzen A."/>
            <person name="Lundell T."/>
            <person name="Morin E."/>
            <person name="Murat C."/>
            <person name="Riley R."/>
            <person name="Ohm R."/>
            <person name="Sun H."/>
            <person name="Tunlid A."/>
            <person name="Henrissat B."/>
            <person name="Grigoriev I.V."/>
            <person name="Hibbett D.S."/>
            <person name="Martin F."/>
        </authorList>
    </citation>
    <scope>NUCLEOTIDE SEQUENCE [LARGE SCALE GENOMIC DNA]</scope>
    <source>
        <strain evidence="2">h7</strain>
    </source>
</reference>
<keyword evidence="2" id="KW-1185">Reference proteome</keyword>
<gene>
    <name evidence="1" type="ORF">M413DRAFT_443872</name>
</gene>
<accession>A0A0C2XZN8</accession>
<evidence type="ECO:0000313" key="1">
    <source>
        <dbReference type="EMBL" id="KIM43063.1"/>
    </source>
</evidence>
<dbReference type="HOGENOM" id="CLU_2250488_0_0_1"/>
<proteinExistence type="predicted"/>
<evidence type="ECO:0000313" key="2">
    <source>
        <dbReference type="Proteomes" id="UP000053424"/>
    </source>
</evidence>
<reference evidence="1 2" key="1">
    <citation type="submission" date="2014-04" db="EMBL/GenBank/DDBJ databases">
        <authorList>
            <consortium name="DOE Joint Genome Institute"/>
            <person name="Kuo A."/>
            <person name="Gay G."/>
            <person name="Dore J."/>
            <person name="Kohler A."/>
            <person name="Nagy L.G."/>
            <person name="Floudas D."/>
            <person name="Copeland A."/>
            <person name="Barry K.W."/>
            <person name="Cichocki N."/>
            <person name="Veneault-Fourrey C."/>
            <person name="LaButti K."/>
            <person name="Lindquist E.A."/>
            <person name="Lipzen A."/>
            <person name="Lundell T."/>
            <person name="Morin E."/>
            <person name="Murat C."/>
            <person name="Sun H."/>
            <person name="Tunlid A."/>
            <person name="Henrissat B."/>
            <person name="Grigoriev I.V."/>
            <person name="Hibbett D.S."/>
            <person name="Martin F."/>
            <person name="Nordberg H.P."/>
            <person name="Cantor M.N."/>
            <person name="Hua S.X."/>
        </authorList>
    </citation>
    <scope>NUCLEOTIDE SEQUENCE [LARGE SCALE GENOMIC DNA]</scope>
    <source>
        <strain evidence="2">h7</strain>
    </source>
</reference>
<dbReference type="EMBL" id="KN831776">
    <property type="protein sequence ID" value="KIM43063.1"/>
    <property type="molecule type" value="Genomic_DNA"/>
</dbReference>
<name>A0A0C2XZN8_HEBCY</name>
<organism evidence="1 2">
    <name type="scientific">Hebeloma cylindrosporum</name>
    <dbReference type="NCBI Taxonomy" id="76867"/>
    <lineage>
        <taxon>Eukaryota</taxon>
        <taxon>Fungi</taxon>
        <taxon>Dikarya</taxon>
        <taxon>Basidiomycota</taxon>
        <taxon>Agaricomycotina</taxon>
        <taxon>Agaricomycetes</taxon>
        <taxon>Agaricomycetidae</taxon>
        <taxon>Agaricales</taxon>
        <taxon>Agaricineae</taxon>
        <taxon>Hymenogastraceae</taxon>
        <taxon>Hebeloma</taxon>
    </lineage>
</organism>
<dbReference type="AlphaFoldDB" id="A0A0C2XZN8"/>
<dbReference type="Proteomes" id="UP000053424">
    <property type="component" value="Unassembled WGS sequence"/>
</dbReference>